<evidence type="ECO:0000313" key="2">
    <source>
        <dbReference type="EMBL" id="KAF5825241.1"/>
    </source>
</evidence>
<organism evidence="2 3">
    <name type="scientific">Dunaliella salina</name>
    <name type="common">Green alga</name>
    <name type="synonym">Protococcus salinus</name>
    <dbReference type="NCBI Taxonomy" id="3046"/>
    <lineage>
        <taxon>Eukaryota</taxon>
        <taxon>Viridiplantae</taxon>
        <taxon>Chlorophyta</taxon>
        <taxon>core chlorophytes</taxon>
        <taxon>Chlorophyceae</taxon>
        <taxon>CS clade</taxon>
        <taxon>Chlamydomonadales</taxon>
        <taxon>Dunaliellaceae</taxon>
        <taxon>Dunaliella</taxon>
    </lineage>
</organism>
<gene>
    <name evidence="2" type="ORF">DUNSADRAFT_13161</name>
</gene>
<protein>
    <submittedName>
        <fullName evidence="2">Uncharacterized protein</fullName>
    </submittedName>
</protein>
<feature type="transmembrane region" description="Helical" evidence="1">
    <location>
        <begin position="12"/>
        <end position="30"/>
    </location>
</feature>
<dbReference type="EMBL" id="MU074552">
    <property type="protein sequence ID" value="KAF5825241.1"/>
    <property type="molecule type" value="Genomic_DNA"/>
</dbReference>
<keyword evidence="1" id="KW-0472">Membrane</keyword>
<sequence>AGIPQNPQAPALFLTLLLVVATSSAMYSFSPPRPSRAPLRTLVEVEPSLKAFAGSLESREPFRAEGSELQAAAIRALRNPAIAFKCSALPADVFASI</sequence>
<reference evidence="2" key="1">
    <citation type="submission" date="2017-08" db="EMBL/GenBank/DDBJ databases">
        <authorList>
            <person name="Polle J.E."/>
            <person name="Barry K."/>
            <person name="Cushman J."/>
            <person name="Schmutz J."/>
            <person name="Tran D."/>
            <person name="Hathwaick L.T."/>
            <person name="Yim W.C."/>
            <person name="Jenkins J."/>
            <person name="Mckie-Krisberg Z.M."/>
            <person name="Prochnik S."/>
            <person name="Lindquist E."/>
            <person name="Dockter R.B."/>
            <person name="Adam C."/>
            <person name="Molina H."/>
            <person name="Bunkerborg J."/>
            <person name="Jin E."/>
            <person name="Buchheim M."/>
            <person name="Magnuson J."/>
        </authorList>
    </citation>
    <scope>NUCLEOTIDE SEQUENCE</scope>
    <source>
        <strain evidence="2">CCAP 19/18</strain>
    </source>
</reference>
<keyword evidence="1" id="KW-0812">Transmembrane</keyword>
<accession>A0ABQ7FR89</accession>
<dbReference type="Proteomes" id="UP000815325">
    <property type="component" value="Unassembled WGS sequence"/>
</dbReference>
<proteinExistence type="predicted"/>
<keyword evidence="3" id="KW-1185">Reference proteome</keyword>
<feature type="non-terminal residue" evidence="2">
    <location>
        <position position="1"/>
    </location>
</feature>
<name>A0ABQ7FR89_DUNSA</name>
<keyword evidence="1" id="KW-1133">Transmembrane helix</keyword>
<comment type="caution">
    <text evidence="2">The sequence shown here is derived from an EMBL/GenBank/DDBJ whole genome shotgun (WGS) entry which is preliminary data.</text>
</comment>
<evidence type="ECO:0000256" key="1">
    <source>
        <dbReference type="SAM" id="Phobius"/>
    </source>
</evidence>
<evidence type="ECO:0000313" key="3">
    <source>
        <dbReference type="Proteomes" id="UP000815325"/>
    </source>
</evidence>